<keyword evidence="13 16" id="KW-0238">DNA-binding</keyword>
<feature type="region of interest" description="Disordered" evidence="17">
    <location>
        <begin position="126"/>
        <end position="165"/>
    </location>
</feature>
<evidence type="ECO:0000256" key="15">
    <source>
        <dbReference type="PIRSR" id="PIRSR601191-2"/>
    </source>
</evidence>
<keyword evidence="8 15" id="KW-0479">Metal-binding</keyword>
<evidence type="ECO:0000259" key="18">
    <source>
        <dbReference type="PROSITE" id="PS52020"/>
    </source>
</evidence>
<organism evidence="19 20">
    <name type="scientific">Melinis repens associated virus</name>
    <dbReference type="NCBI Taxonomy" id="2596882"/>
    <lineage>
        <taxon>Viruses</taxon>
        <taxon>Monodnaviria</taxon>
        <taxon>Shotokuvirae</taxon>
        <taxon>Cressdnaviricota</taxon>
        <taxon>Repensiviricetes</taxon>
        <taxon>Geplafuvirales</taxon>
        <taxon>Geminiviridae</taxon>
        <taxon>Mastrevirus</taxon>
        <taxon>Mastrevirus melenis</taxon>
    </lineage>
</organism>
<protein>
    <recommendedName>
        <fullName evidence="16">Replication-associated protein</fullName>
        <shortName evidence="16">Rep</shortName>
        <ecNumber evidence="16">3.1.21.-</ecNumber>
    </recommendedName>
</protein>
<dbReference type="GO" id="GO:0046872">
    <property type="term" value="F:metal ion binding"/>
    <property type="evidence" value="ECO:0007669"/>
    <property type="project" value="UniProtKB-KW"/>
</dbReference>
<evidence type="ECO:0000256" key="11">
    <source>
        <dbReference type="ARBA" id="ARBA00022801"/>
    </source>
</evidence>
<dbReference type="Proteomes" id="UP000679816">
    <property type="component" value="Segment"/>
</dbReference>
<evidence type="ECO:0000256" key="7">
    <source>
        <dbReference type="ARBA" id="ARBA00022722"/>
    </source>
</evidence>
<keyword evidence="9 16" id="KW-0547">Nucleotide-binding</keyword>
<dbReference type="InterPro" id="IPR001301">
    <property type="entry name" value="Gemini_AL1_CLV"/>
</dbReference>
<evidence type="ECO:0000256" key="8">
    <source>
        <dbReference type="ARBA" id="ARBA00022723"/>
    </source>
</evidence>
<evidence type="ECO:0000256" key="10">
    <source>
        <dbReference type="ARBA" id="ARBA00022759"/>
    </source>
</evidence>
<dbReference type="GO" id="GO:0004386">
    <property type="term" value="F:helicase activity"/>
    <property type="evidence" value="ECO:0007669"/>
    <property type="project" value="UniProtKB-KW"/>
</dbReference>
<comment type="subunit">
    <text evidence="16">Homooligomer.</text>
</comment>
<feature type="binding site" evidence="15">
    <location>
        <position position="63"/>
    </location>
    <ligand>
        <name>a divalent metal cation</name>
        <dbReference type="ChEBI" id="CHEBI:60240"/>
    </ligand>
</feature>
<proteinExistence type="inferred from homology"/>
<dbReference type="InterPro" id="IPR022692">
    <property type="entry name" value="Gemini_AL1_REP_central"/>
</dbReference>
<dbReference type="Pfam" id="PF08283">
    <property type="entry name" value="Gemini_AL1_M"/>
    <property type="match status" value="1"/>
</dbReference>
<evidence type="ECO:0000256" key="5">
    <source>
        <dbReference type="ARBA" id="ARBA00022695"/>
    </source>
</evidence>
<dbReference type="GO" id="GO:0005198">
    <property type="term" value="F:structural molecule activity"/>
    <property type="evidence" value="ECO:0007669"/>
    <property type="project" value="InterPro"/>
</dbReference>
<sequence length="296" mass="33246">MNTEPGESSRFYFQNSNVFLTYSRCPLEPEVVGSNLKNLLSAYAVSFVAVNRELHQDGTPHIHALAQTNQRIYTSDTGFFDILGFHPNIQGTRNCKAVLAYISKYSLGEFRWGTFRARGARAPTARAEGAVQADAGSSNNSRPAADSEPGSGGSGPIRHRRAPRQPLKDEVMASILRRCSSRQEYLNEVKKCFPYDFCVRLQAWEYAAQKLYPDPPSAYEPPFPDSLFRCHETLSDWVRDNVYQVTPEVYQLLHPHADAEAELRWLHDTCFESRCDRAPSTSAAQQGQGRQHGPEA</sequence>
<evidence type="ECO:0000256" key="2">
    <source>
        <dbReference type="ARBA" id="ARBA00006240"/>
    </source>
</evidence>
<dbReference type="GO" id="GO:0016888">
    <property type="term" value="F:DNA endonuclease activity, producing 5'-phosphomonoesters"/>
    <property type="evidence" value="ECO:0007669"/>
    <property type="project" value="InterPro"/>
</dbReference>
<evidence type="ECO:0000313" key="19">
    <source>
        <dbReference type="EMBL" id="QDO73338.1"/>
    </source>
</evidence>
<keyword evidence="10 16" id="KW-0255">Endonuclease</keyword>
<dbReference type="SUPFAM" id="SSF55464">
    <property type="entry name" value="Origin of replication-binding domain, RBD-like"/>
    <property type="match status" value="1"/>
</dbReference>
<comment type="subcellular location">
    <subcellularLocation>
        <location evidence="1 16">Host nucleus</location>
    </subcellularLocation>
</comment>
<name>A0A516F3I2_9GEMI</name>
<feature type="domain" description="CRESS-DNA virus Rep endonuclease" evidence="18">
    <location>
        <begin position="12"/>
        <end position="115"/>
    </location>
</feature>
<dbReference type="Pfam" id="PF00799">
    <property type="entry name" value="Gemini_AL1"/>
    <property type="match status" value="1"/>
</dbReference>
<dbReference type="GO" id="GO:0042025">
    <property type="term" value="C:host cell nucleus"/>
    <property type="evidence" value="ECO:0007669"/>
    <property type="project" value="UniProtKB-SubCell"/>
</dbReference>
<feature type="binding site" evidence="15">
    <location>
        <position position="53"/>
    </location>
    <ligand>
        <name>a divalent metal cation</name>
        <dbReference type="ChEBI" id="CHEBI:60240"/>
    </ligand>
</feature>
<comment type="function">
    <text evidence="16">Essential for the replication of viral ssDNA. The closed circular ssDNA genome is first converted to a superhelical dsDNA. Rep binds a specific region at the genome origin of replication. It introduces an endonucleolytic nick within the conserved sequence 5'-TAATATTAC-3' in the intergenic region of the genome present in all geminiviruses, thereby initiating the rolling circle replication (RCR). Following cleavage, binds covalently to the 5'-phosphate of DNA as a tyrosyl ester. The cleavage gives rise to a free 3'-OH that serves as a primer for the cellular DNA polymerase. The polymerase synthesizes the (+) strand DNA by rolling circle mechanism. After one round of replication, a Rep-catalyzed nucleotidyl transfer reaction releases a circular single-stranded virus genome, thereby terminating the replication. Displays origin-specific DNA cleavage, nucleotidyl transferase, ATPase and helicase activities.</text>
</comment>
<dbReference type="GO" id="GO:0005524">
    <property type="term" value="F:ATP binding"/>
    <property type="evidence" value="ECO:0007669"/>
    <property type="project" value="UniProtKB-KW"/>
</dbReference>
<feature type="active site" description="For DNA cleavage activity" evidence="14">
    <location>
        <position position="101"/>
    </location>
</feature>
<dbReference type="GO" id="GO:0016779">
    <property type="term" value="F:nucleotidyltransferase activity"/>
    <property type="evidence" value="ECO:0007669"/>
    <property type="project" value="UniProtKB-KW"/>
</dbReference>
<evidence type="ECO:0000256" key="9">
    <source>
        <dbReference type="ARBA" id="ARBA00022741"/>
    </source>
</evidence>
<keyword evidence="5 16" id="KW-0548">Nucleotidyltransferase</keyword>
<feature type="binding site" evidence="15">
    <location>
        <position position="61"/>
    </location>
    <ligand>
        <name>a divalent metal cation</name>
        <dbReference type="ChEBI" id="CHEBI:60240"/>
    </ligand>
</feature>
<dbReference type="KEGG" id="vg:80536346"/>
<evidence type="ECO:0000256" key="16">
    <source>
        <dbReference type="RuleBase" id="RU361249"/>
    </source>
</evidence>
<keyword evidence="4 16" id="KW-0808">Transferase</keyword>
<evidence type="ECO:0000256" key="1">
    <source>
        <dbReference type="ARBA" id="ARBA00004147"/>
    </source>
</evidence>
<evidence type="ECO:0000256" key="14">
    <source>
        <dbReference type="PIRSR" id="PIRSR601191-1"/>
    </source>
</evidence>
<keyword evidence="3 16" id="KW-1048">Host nucleus</keyword>
<comment type="domain">
    <text evidence="16">There are 3 rolling circle replication (RCR) motifs. RCR-2 is probably involved in metal coordination. RCR-3 is required for phosphodiester bond cleavage for initiation of RCR.</text>
</comment>
<dbReference type="RefSeq" id="YP_010798231.1">
    <property type="nucleotide sequence ID" value="NC_076373.1"/>
</dbReference>
<reference evidence="19" key="1">
    <citation type="submission" date="2019-02" db="EMBL/GenBank/DDBJ databases">
        <title>Exploring the diversity of Poaceae-infecting mastreviruses from Reunion Island using a viral metagenomics-based approach.</title>
        <authorList>
            <person name="Claverie S."/>
            <person name="Ouattara A."/>
            <person name="Hoarau M."/>
            <person name="Filloux D."/>
            <person name="Varsani A."/>
            <person name="Roumagnac P."/>
            <person name="Martin D.P."/>
            <person name="Lett J.M."/>
            <person name="Lefeuvre P."/>
        </authorList>
    </citation>
    <scope>NUCLEOTIDE SEQUENCE</scope>
    <source>
        <strain evidence="19">Reunion-Bassin plat-RE027-2014</strain>
    </source>
</reference>
<accession>A0A516F3I2</accession>
<dbReference type="GO" id="GO:0006260">
    <property type="term" value="P:DNA replication"/>
    <property type="evidence" value="ECO:0007669"/>
    <property type="project" value="UniProtKB-KW"/>
</dbReference>
<evidence type="ECO:0000256" key="17">
    <source>
        <dbReference type="SAM" id="MobiDB-lite"/>
    </source>
</evidence>
<dbReference type="EC" id="3.1.21.-" evidence="16"/>
<keyword evidence="16" id="KW-0511">Multifunctional enzyme</keyword>
<dbReference type="EMBL" id="MK546380">
    <property type="protein sequence ID" value="QDO73338.1"/>
    <property type="molecule type" value="Genomic_DNA"/>
</dbReference>
<evidence type="ECO:0000313" key="20">
    <source>
        <dbReference type="Proteomes" id="UP000679816"/>
    </source>
</evidence>
<evidence type="ECO:0000256" key="6">
    <source>
        <dbReference type="ARBA" id="ARBA00022705"/>
    </source>
</evidence>
<keyword evidence="7 16" id="KW-0540">Nuclease</keyword>
<comment type="cofactor">
    <cofactor evidence="15">
        <name>Mg(2+)</name>
        <dbReference type="ChEBI" id="CHEBI:18420"/>
    </cofactor>
    <cofactor evidence="15">
        <name>Mn(2+)</name>
        <dbReference type="ChEBI" id="CHEBI:29035"/>
    </cofactor>
    <text evidence="15">Divalent metal cations, possibly Mg(2+) or Mn(2+).</text>
</comment>
<evidence type="ECO:0000256" key="3">
    <source>
        <dbReference type="ARBA" id="ARBA00022562"/>
    </source>
</evidence>
<evidence type="ECO:0000256" key="4">
    <source>
        <dbReference type="ARBA" id="ARBA00022679"/>
    </source>
</evidence>
<dbReference type="InterPro" id="IPR001191">
    <property type="entry name" value="Gemini_AL1_REP"/>
</dbReference>
<keyword evidence="16" id="KW-0347">Helicase</keyword>
<comment type="similarity">
    <text evidence="2 16">Belongs to the geminiviridae Rep protein family.</text>
</comment>
<keyword evidence="16" id="KW-0067">ATP-binding</keyword>
<dbReference type="PRINTS" id="PR00227">
    <property type="entry name" value="GEMCOATAL1"/>
</dbReference>
<dbReference type="PRINTS" id="PR00228">
    <property type="entry name" value="GEMCOATCLVL1"/>
</dbReference>
<keyword evidence="11 16" id="KW-0378">Hydrolase</keyword>
<dbReference type="GeneID" id="80536346"/>
<dbReference type="GO" id="GO:0003677">
    <property type="term" value="F:DNA binding"/>
    <property type="evidence" value="ECO:0007669"/>
    <property type="project" value="UniProtKB-KW"/>
</dbReference>
<evidence type="ECO:0000256" key="12">
    <source>
        <dbReference type="ARBA" id="ARBA00023124"/>
    </source>
</evidence>
<comment type="cofactor">
    <cofactor evidence="16">
        <name>Mn(2+)</name>
        <dbReference type="ChEBI" id="CHEBI:29035"/>
    </cofactor>
</comment>
<keyword evidence="20" id="KW-1185">Reference proteome</keyword>
<keyword evidence="12 16" id="KW-0190">Covalent protein-DNA linkage</keyword>
<dbReference type="PROSITE" id="PS52020">
    <property type="entry name" value="CRESS_DNA_REP"/>
    <property type="match status" value="1"/>
</dbReference>
<keyword evidence="6" id="KW-0235">DNA replication</keyword>
<evidence type="ECO:0000256" key="13">
    <source>
        <dbReference type="ARBA" id="ARBA00023125"/>
    </source>
</evidence>
<dbReference type="Gene3D" id="3.40.1310.20">
    <property type="match status" value="1"/>
</dbReference>
<dbReference type="InterPro" id="IPR049912">
    <property type="entry name" value="CRESS_DNA_REP"/>
</dbReference>